<feature type="binding site" evidence="13">
    <location>
        <begin position="96"/>
        <end position="98"/>
    </location>
    <ligand>
        <name>NAD(+)</name>
        <dbReference type="ChEBI" id="CHEBI:57540"/>
    </ligand>
</feature>
<evidence type="ECO:0000313" key="17">
    <source>
        <dbReference type="Proteomes" id="UP000027987"/>
    </source>
</evidence>
<evidence type="ECO:0000256" key="1">
    <source>
        <dbReference type="ARBA" id="ARBA00006642"/>
    </source>
</evidence>
<keyword evidence="2 13" id="KW-0963">Cytoplasm</keyword>
<dbReference type="UniPathway" id="UPA00034">
    <property type="reaction ID" value="UER00018"/>
</dbReference>
<dbReference type="CDD" id="cd02274">
    <property type="entry name" value="DHDPR_N"/>
    <property type="match status" value="1"/>
</dbReference>
<keyword evidence="3 13" id="KW-0028">Amino-acid biosynthesis</keyword>
<evidence type="ECO:0000256" key="4">
    <source>
        <dbReference type="ARBA" id="ARBA00022857"/>
    </source>
</evidence>
<feature type="active site" description="Proton donor/acceptor" evidence="13">
    <location>
        <position position="152"/>
    </location>
</feature>
<dbReference type="Pfam" id="PF05173">
    <property type="entry name" value="DapB_C"/>
    <property type="match status" value="1"/>
</dbReference>
<evidence type="ECO:0000256" key="9">
    <source>
        <dbReference type="ARBA" id="ARBA00037922"/>
    </source>
</evidence>
<comment type="function">
    <text evidence="13">Catalyzes the conversion of 4-hydroxy-tetrahydrodipicolinate (HTPA) to tetrahydrodipicolinate.</text>
</comment>
<protein>
    <recommendedName>
        <fullName evidence="10 13">4-hydroxy-tetrahydrodipicolinate reductase</fullName>
        <shortName evidence="13">HTPA reductase</shortName>
        <ecNumber evidence="10 13">1.17.1.8</ecNumber>
    </recommendedName>
</protein>
<evidence type="ECO:0000256" key="12">
    <source>
        <dbReference type="ARBA" id="ARBA00049396"/>
    </source>
</evidence>
<accession>A0A075K6S6</accession>
<comment type="caution">
    <text evidence="13">Was originally thought to be a dihydrodipicolinate reductase (DHDPR), catalyzing the conversion of dihydrodipicolinate to tetrahydrodipicolinate. However, it was shown in E.coli that the substrate of the enzymatic reaction is not dihydrodipicolinate (DHDP) but in fact (2S,4S)-4-hydroxy-2,3,4,5-tetrahydrodipicolinic acid (HTPA), the product released by the DapA-catalyzed reaction.</text>
</comment>
<dbReference type="Pfam" id="PF01113">
    <property type="entry name" value="DapB_N"/>
    <property type="match status" value="1"/>
</dbReference>
<evidence type="ECO:0000256" key="10">
    <source>
        <dbReference type="ARBA" id="ARBA00038983"/>
    </source>
</evidence>
<evidence type="ECO:0000256" key="5">
    <source>
        <dbReference type="ARBA" id="ARBA00022915"/>
    </source>
</evidence>
<feature type="active site" description="Proton donor" evidence="13">
    <location>
        <position position="156"/>
    </location>
</feature>
<comment type="subcellular location">
    <subcellularLocation>
        <location evidence="13">Cytoplasm</location>
    </subcellularLocation>
</comment>
<evidence type="ECO:0000256" key="2">
    <source>
        <dbReference type="ARBA" id="ARBA00022490"/>
    </source>
</evidence>
<dbReference type="SUPFAM" id="SSF55347">
    <property type="entry name" value="Glyceraldehyde-3-phosphate dehydrogenase-like, C-terminal domain"/>
    <property type="match status" value="1"/>
</dbReference>
<feature type="binding site" evidence="13">
    <location>
        <begin position="11"/>
        <end position="16"/>
    </location>
    <ligand>
        <name>NAD(+)</name>
        <dbReference type="ChEBI" id="CHEBI:57540"/>
    </ligand>
</feature>
<dbReference type="AlphaFoldDB" id="A0A075K6S6"/>
<dbReference type="GO" id="GO:0009089">
    <property type="term" value="P:lysine biosynthetic process via diaminopimelate"/>
    <property type="evidence" value="ECO:0007669"/>
    <property type="project" value="UniProtKB-UniRule"/>
</dbReference>
<dbReference type="SUPFAM" id="SSF51735">
    <property type="entry name" value="NAD(P)-binding Rossmann-fold domains"/>
    <property type="match status" value="1"/>
</dbReference>
<organism evidence="16 17">
    <name type="scientific">Dyella japonica A8</name>
    <dbReference type="NCBI Taxonomy" id="1217721"/>
    <lineage>
        <taxon>Bacteria</taxon>
        <taxon>Pseudomonadati</taxon>
        <taxon>Pseudomonadota</taxon>
        <taxon>Gammaproteobacteria</taxon>
        <taxon>Lysobacterales</taxon>
        <taxon>Rhodanobacteraceae</taxon>
        <taxon>Dyella</taxon>
    </lineage>
</organism>
<proteinExistence type="inferred from homology"/>
<evidence type="ECO:0000259" key="15">
    <source>
        <dbReference type="Pfam" id="PF05173"/>
    </source>
</evidence>
<keyword evidence="7 13" id="KW-0520">NAD</keyword>
<dbReference type="Gene3D" id="3.40.50.720">
    <property type="entry name" value="NAD(P)-binding Rossmann-like Domain"/>
    <property type="match status" value="1"/>
</dbReference>
<evidence type="ECO:0000256" key="11">
    <source>
        <dbReference type="ARBA" id="ARBA00049080"/>
    </source>
</evidence>
<feature type="binding site" evidence="13">
    <location>
        <begin position="120"/>
        <end position="123"/>
    </location>
    <ligand>
        <name>NAD(+)</name>
        <dbReference type="ChEBI" id="CHEBI:57540"/>
    </ligand>
</feature>
<dbReference type="PATRIC" id="fig|1217721.7.peg.2377"/>
<keyword evidence="6 13" id="KW-0560">Oxidoreductase</keyword>
<dbReference type="HOGENOM" id="CLU_047479_2_1_6"/>
<dbReference type="InterPro" id="IPR023940">
    <property type="entry name" value="DHDPR_bac"/>
</dbReference>
<sequence length="267" mass="27831">MPKPVRLAINGATGRMGQALLALVKDDARFILVAAIASPTSSKLGQPIDACAGALTYSHEWPAPGTLDVVVDFSGPAGLAEALTYCESNSVGLVTGTTGLDATFAQRLNASAARIALLRSANFSLGVAVLTRLLRQAAAALPDWDLDIIEAHHNRKEDAPSGTALALGEAAAAARGTSLRESAVYAREGRVGPRELGTIGFAVVRGGDVVGEHEVFLMGQGERIELTHRATDRSIFARGALEAAHWLSGRVAGDYDLDAMLADRAGH</sequence>
<evidence type="ECO:0000256" key="8">
    <source>
        <dbReference type="ARBA" id="ARBA00023154"/>
    </source>
</evidence>
<comment type="catalytic activity">
    <reaction evidence="12 13">
        <text>(S)-2,3,4,5-tetrahydrodipicolinate + NAD(+) + H2O = (2S,4S)-4-hydroxy-2,3,4,5-tetrahydrodipicolinate + NADH + H(+)</text>
        <dbReference type="Rhea" id="RHEA:35323"/>
        <dbReference type="ChEBI" id="CHEBI:15377"/>
        <dbReference type="ChEBI" id="CHEBI:15378"/>
        <dbReference type="ChEBI" id="CHEBI:16845"/>
        <dbReference type="ChEBI" id="CHEBI:57540"/>
        <dbReference type="ChEBI" id="CHEBI:57945"/>
        <dbReference type="ChEBI" id="CHEBI:67139"/>
        <dbReference type="EC" id="1.17.1.8"/>
    </reaction>
</comment>
<comment type="subunit">
    <text evidence="13">Homotetramer.</text>
</comment>
<evidence type="ECO:0000256" key="6">
    <source>
        <dbReference type="ARBA" id="ARBA00023002"/>
    </source>
</evidence>
<evidence type="ECO:0000256" key="13">
    <source>
        <dbReference type="HAMAP-Rule" id="MF_00102"/>
    </source>
</evidence>
<feature type="domain" description="Dihydrodipicolinate reductase N-terminal" evidence="14">
    <location>
        <begin position="5"/>
        <end position="123"/>
    </location>
</feature>
<dbReference type="NCBIfam" id="TIGR00036">
    <property type="entry name" value="dapB"/>
    <property type="match status" value="1"/>
</dbReference>
<feature type="domain" description="Dihydrodipicolinate reductase C-terminal" evidence="15">
    <location>
        <begin position="126"/>
        <end position="261"/>
    </location>
</feature>
<comment type="similarity">
    <text evidence="1 13">Belongs to the DapB family.</text>
</comment>
<comment type="catalytic activity">
    <reaction evidence="11 13">
        <text>(S)-2,3,4,5-tetrahydrodipicolinate + NADP(+) + H2O = (2S,4S)-4-hydroxy-2,3,4,5-tetrahydrodipicolinate + NADPH + H(+)</text>
        <dbReference type="Rhea" id="RHEA:35331"/>
        <dbReference type="ChEBI" id="CHEBI:15377"/>
        <dbReference type="ChEBI" id="CHEBI:15378"/>
        <dbReference type="ChEBI" id="CHEBI:16845"/>
        <dbReference type="ChEBI" id="CHEBI:57783"/>
        <dbReference type="ChEBI" id="CHEBI:58349"/>
        <dbReference type="ChEBI" id="CHEBI:67139"/>
        <dbReference type="EC" id="1.17.1.8"/>
    </reaction>
</comment>
<dbReference type="InterPro" id="IPR022663">
    <property type="entry name" value="DapB_C"/>
</dbReference>
<feature type="binding site" evidence="13">
    <location>
        <begin position="162"/>
        <end position="163"/>
    </location>
    <ligand>
        <name>(S)-2,3,4,5-tetrahydrodipicolinate</name>
        <dbReference type="ChEBI" id="CHEBI:16845"/>
    </ligand>
</feature>
<keyword evidence="8 13" id="KW-0457">Lysine biosynthesis</keyword>
<dbReference type="InterPro" id="IPR000846">
    <property type="entry name" value="DapB_N"/>
</dbReference>
<feature type="binding site" evidence="13">
    <location>
        <position position="153"/>
    </location>
    <ligand>
        <name>(S)-2,3,4,5-tetrahydrodipicolinate</name>
        <dbReference type="ChEBI" id="CHEBI:16845"/>
    </ligand>
</feature>
<dbReference type="GO" id="GO:0050661">
    <property type="term" value="F:NADP binding"/>
    <property type="evidence" value="ECO:0007669"/>
    <property type="project" value="UniProtKB-UniRule"/>
</dbReference>
<dbReference type="GO" id="GO:0008839">
    <property type="term" value="F:4-hydroxy-tetrahydrodipicolinate reductase"/>
    <property type="evidence" value="ECO:0007669"/>
    <property type="project" value="UniProtKB-UniRule"/>
</dbReference>
<dbReference type="PROSITE" id="PS01298">
    <property type="entry name" value="DAPB"/>
    <property type="match status" value="1"/>
</dbReference>
<dbReference type="RefSeq" id="WP_019466978.1">
    <property type="nucleotide sequence ID" value="NZ_ALOY01000180.1"/>
</dbReference>
<dbReference type="FunFam" id="3.30.360.10:FF:000004">
    <property type="entry name" value="4-hydroxy-tetrahydrodipicolinate reductase"/>
    <property type="match status" value="1"/>
</dbReference>
<dbReference type="KEGG" id="dja:HY57_11505"/>
<comment type="caution">
    <text evidence="13">Lacks conserved residue(s) required for the propagation of feature annotation.</text>
</comment>
<comment type="pathway">
    <text evidence="9 13">Amino-acid biosynthesis; L-lysine biosynthesis via DAP pathway; (S)-tetrahydrodipicolinate from L-aspartate: step 4/4.</text>
</comment>
<dbReference type="Proteomes" id="UP000027987">
    <property type="component" value="Chromosome"/>
</dbReference>
<dbReference type="PIRSF" id="PIRSF000161">
    <property type="entry name" value="DHPR"/>
    <property type="match status" value="1"/>
</dbReference>
<evidence type="ECO:0000259" key="14">
    <source>
        <dbReference type="Pfam" id="PF01113"/>
    </source>
</evidence>
<keyword evidence="4 13" id="KW-0521">NADP</keyword>
<dbReference type="EMBL" id="CP008884">
    <property type="protein sequence ID" value="AIF47843.1"/>
    <property type="molecule type" value="Genomic_DNA"/>
</dbReference>
<dbReference type="EC" id="1.17.1.8" evidence="10 13"/>
<dbReference type="STRING" id="1217721.HY57_11505"/>
<keyword evidence="5 13" id="KW-0220">Diaminopimelate biosynthesis</keyword>
<evidence type="ECO:0000313" key="16">
    <source>
        <dbReference type="EMBL" id="AIF47843.1"/>
    </source>
</evidence>
<dbReference type="GO" id="GO:0016726">
    <property type="term" value="F:oxidoreductase activity, acting on CH or CH2 groups, NAD or NADP as acceptor"/>
    <property type="evidence" value="ECO:0007669"/>
    <property type="project" value="UniProtKB-UniRule"/>
</dbReference>
<keyword evidence="17" id="KW-1185">Reference proteome</keyword>
<name>A0A075K6S6_9GAMM</name>
<dbReference type="InterPro" id="IPR036291">
    <property type="entry name" value="NAD(P)-bd_dom_sf"/>
</dbReference>
<evidence type="ECO:0000256" key="3">
    <source>
        <dbReference type="ARBA" id="ARBA00022605"/>
    </source>
</evidence>
<dbReference type="PANTHER" id="PTHR20836:SF0">
    <property type="entry name" value="4-HYDROXY-TETRAHYDRODIPICOLINATE REDUCTASE 1, CHLOROPLASTIC-RELATED"/>
    <property type="match status" value="1"/>
</dbReference>
<dbReference type="InterPro" id="IPR022664">
    <property type="entry name" value="DapB_N_CS"/>
</dbReference>
<reference evidence="16 17" key="1">
    <citation type="submission" date="2014-07" db="EMBL/GenBank/DDBJ databases">
        <title>Complete Genome Sequence of Dyella japonica Strain A8 Isolated from Malaysian Tropical Soil.</title>
        <authorList>
            <person name="Hui R.K.H."/>
            <person name="Chen J.-W."/>
            <person name="Chan K.-G."/>
            <person name="Leung F.C.C."/>
        </authorList>
    </citation>
    <scope>NUCLEOTIDE SEQUENCE [LARGE SCALE GENOMIC DNA]</scope>
    <source>
        <strain evidence="16 17">A8</strain>
    </source>
</reference>
<dbReference type="OrthoDB" id="9790352at2"/>
<dbReference type="GO" id="GO:0019877">
    <property type="term" value="P:diaminopimelate biosynthetic process"/>
    <property type="evidence" value="ECO:0007669"/>
    <property type="project" value="UniProtKB-UniRule"/>
</dbReference>
<dbReference type="PANTHER" id="PTHR20836">
    <property type="entry name" value="DIHYDRODIPICOLINATE REDUCTASE"/>
    <property type="match status" value="1"/>
</dbReference>
<dbReference type="GO" id="GO:0051287">
    <property type="term" value="F:NAD binding"/>
    <property type="evidence" value="ECO:0007669"/>
    <property type="project" value="UniProtKB-UniRule"/>
</dbReference>
<evidence type="ECO:0000256" key="7">
    <source>
        <dbReference type="ARBA" id="ARBA00023027"/>
    </source>
</evidence>
<gene>
    <name evidence="13" type="primary">dapB</name>
    <name evidence="16" type="ORF">HY57_11505</name>
</gene>
<dbReference type="Gene3D" id="3.30.360.10">
    <property type="entry name" value="Dihydrodipicolinate Reductase, domain 2"/>
    <property type="match status" value="1"/>
</dbReference>
<dbReference type="HAMAP" id="MF_00102">
    <property type="entry name" value="DapB"/>
    <property type="match status" value="1"/>
</dbReference>
<dbReference type="GO" id="GO:0005829">
    <property type="term" value="C:cytosol"/>
    <property type="evidence" value="ECO:0007669"/>
    <property type="project" value="TreeGrafter"/>
</dbReference>